<organism evidence="1 2">
    <name type="scientific">Nelumbo nucifera</name>
    <name type="common">Sacred lotus</name>
    <dbReference type="NCBI Taxonomy" id="4432"/>
    <lineage>
        <taxon>Eukaryota</taxon>
        <taxon>Viridiplantae</taxon>
        <taxon>Streptophyta</taxon>
        <taxon>Embryophyta</taxon>
        <taxon>Tracheophyta</taxon>
        <taxon>Spermatophyta</taxon>
        <taxon>Magnoliopsida</taxon>
        <taxon>Proteales</taxon>
        <taxon>Nelumbonaceae</taxon>
        <taxon>Nelumbo</taxon>
    </lineage>
</organism>
<sequence>MVDLRLLVLAPASAAMFPLQFKLKLWVFLKALVLQKLVVSLVKDVFFLVKDILAQVQGLNISFLFCKEIF</sequence>
<accession>A0A822YU09</accession>
<keyword evidence="2" id="KW-1185">Reference proteome</keyword>
<dbReference type="AlphaFoldDB" id="A0A822YU09"/>
<evidence type="ECO:0000313" key="1">
    <source>
        <dbReference type="EMBL" id="DAD36017.1"/>
    </source>
</evidence>
<reference evidence="1 2" key="1">
    <citation type="journal article" date="2020" name="Mol. Biol. Evol.">
        <title>Distinct Expression and Methylation Patterns for Genes with Different Fates following a Single Whole-Genome Duplication in Flowering Plants.</title>
        <authorList>
            <person name="Shi T."/>
            <person name="Rahmani R.S."/>
            <person name="Gugger P.F."/>
            <person name="Wang M."/>
            <person name="Li H."/>
            <person name="Zhang Y."/>
            <person name="Li Z."/>
            <person name="Wang Q."/>
            <person name="Van de Peer Y."/>
            <person name="Marchal K."/>
            <person name="Chen J."/>
        </authorList>
    </citation>
    <scope>NUCLEOTIDE SEQUENCE [LARGE SCALE GENOMIC DNA]</scope>
    <source>
        <tissue evidence="1">Leaf</tissue>
    </source>
</reference>
<name>A0A822YU09_NELNU</name>
<dbReference type="EMBL" id="DUZY01000004">
    <property type="protein sequence ID" value="DAD36017.1"/>
    <property type="molecule type" value="Genomic_DNA"/>
</dbReference>
<comment type="caution">
    <text evidence="1">The sequence shown here is derived from an EMBL/GenBank/DDBJ whole genome shotgun (WGS) entry which is preliminary data.</text>
</comment>
<gene>
    <name evidence="1" type="ORF">HUJ06_006657</name>
</gene>
<proteinExistence type="predicted"/>
<protein>
    <submittedName>
        <fullName evidence="1">Uncharacterized protein</fullName>
    </submittedName>
</protein>
<dbReference type="Proteomes" id="UP000607653">
    <property type="component" value="Unassembled WGS sequence"/>
</dbReference>
<evidence type="ECO:0000313" key="2">
    <source>
        <dbReference type="Proteomes" id="UP000607653"/>
    </source>
</evidence>